<dbReference type="GO" id="GO:0006412">
    <property type="term" value="P:translation"/>
    <property type="evidence" value="ECO:0007669"/>
    <property type="project" value="UniProtKB-UniRule"/>
</dbReference>
<dbReference type="PANTHER" id="PTHR10916">
    <property type="entry name" value="60S RIBOSOMAL PROTEIN L35/50S RIBOSOMAL PROTEIN L29"/>
    <property type="match status" value="1"/>
</dbReference>
<dbReference type="InterPro" id="IPR036049">
    <property type="entry name" value="Ribosomal_uL29_sf"/>
</dbReference>
<evidence type="ECO:0000256" key="2">
    <source>
        <dbReference type="ARBA" id="ARBA00022980"/>
    </source>
</evidence>
<organism evidence="6">
    <name type="scientific">uncultured Chloroflexi bacterium Rifle_16ft_4_minimus_6101</name>
    <dbReference type="NCBI Taxonomy" id="1665078"/>
    <lineage>
        <taxon>Bacteria</taxon>
        <taxon>Bacillati</taxon>
        <taxon>Chloroflexota</taxon>
        <taxon>environmental samples</taxon>
    </lineage>
</organism>
<evidence type="ECO:0000256" key="5">
    <source>
        <dbReference type="HAMAP-Rule" id="MF_00374"/>
    </source>
</evidence>
<dbReference type="CDD" id="cd00427">
    <property type="entry name" value="Ribosomal_L29_HIP"/>
    <property type="match status" value="1"/>
</dbReference>
<dbReference type="GO" id="GO:0022625">
    <property type="term" value="C:cytosolic large ribosomal subunit"/>
    <property type="evidence" value="ECO:0007669"/>
    <property type="project" value="TreeGrafter"/>
</dbReference>
<protein>
    <recommendedName>
        <fullName evidence="4 5">Large ribosomal subunit protein uL29</fullName>
    </recommendedName>
</protein>
<name>A0A0H4TEQ8_9CHLR</name>
<evidence type="ECO:0000256" key="4">
    <source>
        <dbReference type="ARBA" id="ARBA00035204"/>
    </source>
</evidence>
<comment type="similarity">
    <text evidence="1 5">Belongs to the universal ribosomal protein uL29 family.</text>
</comment>
<dbReference type="EMBL" id="KT007060">
    <property type="protein sequence ID" value="AKQ05117.1"/>
    <property type="molecule type" value="Genomic_DNA"/>
</dbReference>
<evidence type="ECO:0000313" key="6">
    <source>
        <dbReference type="EMBL" id="AKQ05117.1"/>
    </source>
</evidence>
<keyword evidence="2 5" id="KW-0689">Ribosomal protein</keyword>
<gene>
    <name evidence="5" type="primary">rpmC</name>
</gene>
<dbReference type="PANTHER" id="PTHR10916:SF0">
    <property type="entry name" value="LARGE RIBOSOMAL SUBUNIT PROTEIN UL29C"/>
    <property type="match status" value="1"/>
</dbReference>
<dbReference type="AlphaFoldDB" id="A0A0H4TEQ8"/>
<evidence type="ECO:0000256" key="3">
    <source>
        <dbReference type="ARBA" id="ARBA00023274"/>
    </source>
</evidence>
<keyword evidence="3 5" id="KW-0687">Ribonucleoprotein</keyword>
<dbReference type="HAMAP" id="MF_00374">
    <property type="entry name" value="Ribosomal_uL29"/>
    <property type="match status" value="1"/>
</dbReference>
<dbReference type="Gene3D" id="1.10.287.310">
    <property type="match status" value="1"/>
</dbReference>
<reference evidence="6" key="1">
    <citation type="journal article" date="2015" name="ISME J.">
        <title>Aquifer environment selects for microbial species cohorts in sediment and groundwater.</title>
        <authorList>
            <person name="Hug L.A."/>
            <person name="Thomas B.C."/>
            <person name="Brown C.T."/>
            <person name="Frischkorn K.R."/>
            <person name="Williams K.H."/>
            <person name="Tringe S.G."/>
            <person name="Banfield J.F."/>
        </authorList>
    </citation>
    <scope>NUCLEOTIDE SEQUENCE</scope>
</reference>
<dbReference type="GO" id="GO:0003735">
    <property type="term" value="F:structural constituent of ribosome"/>
    <property type="evidence" value="ECO:0007669"/>
    <property type="project" value="InterPro"/>
</dbReference>
<evidence type="ECO:0000256" key="1">
    <source>
        <dbReference type="ARBA" id="ARBA00009254"/>
    </source>
</evidence>
<dbReference type="NCBIfam" id="TIGR00012">
    <property type="entry name" value="L29"/>
    <property type="match status" value="1"/>
</dbReference>
<dbReference type="SUPFAM" id="SSF46561">
    <property type="entry name" value="Ribosomal protein L29 (L29p)"/>
    <property type="match status" value="1"/>
</dbReference>
<accession>A0A0H4TEQ8</accession>
<dbReference type="InterPro" id="IPR050063">
    <property type="entry name" value="Ribosomal_protein_uL29"/>
</dbReference>
<sequence length="74" mass="8601">MTDIGKFRELSDTELEQALRDAKQDLWSARFALSTRQLNDTSTIPQTRHRIARILTVQRERLTPRTAMTTRKSA</sequence>
<dbReference type="Pfam" id="PF00831">
    <property type="entry name" value="Ribosomal_L29"/>
    <property type="match status" value="1"/>
</dbReference>
<proteinExistence type="inferred from homology"/>
<dbReference type="InterPro" id="IPR001854">
    <property type="entry name" value="Ribosomal_uL29"/>
</dbReference>